<organism evidence="4 5">
    <name type="scientific">Macrophomina phaseolina</name>
    <dbReference type="NCBI Taxonomy" id="35725"/>
    <lineage>
        <taxon>Eukaryota</taxon>
        <taxon>Fungi</taxon>
        <taxon>Dikarya</taxon>
        <taxon>Ascomycota</taxon>
        <taxon>Pezizomycotina</taxon>
        <taxon>Dothideomycetes</taxon>
        <taxon>Dothideomycetes incertae sedis</taxon>
        <taxon>Botryosphaeriales</taxon>
        <taxon>Botryosphaeriaceae</taxon>
        <taxon>Macrophomina</taxon>
    </lineage>
</organism>
<evidence type="ECO:0008006" key="6">
    <source>
        <dbReference type="Google" id="ProtNLM"/>
    </source>
</evidence>
<evidence type="ECO:0000313" key="4">
    <source>
        <dbReference type="EMBL" id="KAH7050034.1"/>
    </source>
</evidence>
<evidence type="ECO:0000256" key="3">
    <source>
        <dbReference type="RuleBase" id="RU000363"/>
    </source>
</evidence>
<dbReference type="Proteomes" id="UP000774617">
    <property type="component" value="Unassembled WGS sequence"/>
</dbReference>
<accession>A0ABQ8GAB2</accession>
<dbReference type="Pfam" id="PF00106">
    <property type="entry name" value="adh_short"/>
    <property type="match status" value="1"/>
</dbReference>
<comment type="similarity">
    <text evidence="1 3">Belongs to the short-chain dehydrogenases/reductases (SDR) family.</text>
</comment>
<proteinExistence type="inferred from homology"/>
<evidence type="ECO:0000256" key="2">
    <source>
        <dbReference type="ARBA" id="ARBA00023002"/>
    </source>
</evidence>
<dbReference type="Gene3D" id="3.40.50.720">
    <property type="entry name" value="NAD(P)-binding Rossmann-like Domain"/>
    <property type="match status" value="1"/>
</dbReference>
<name>A0ABQ8GAB2_9PEZI</name>
<dbReference type="PRINTS" id="PR00081">
    <property type="entry name" value="GDHRDH"/>
</dbReference>
<dbReference type="EMBL" id="JAGTJR010000013">
    <property type="protein sequence ID" value="KAH7050034.1"/>
    <property type="molecule type" value="Genomic_DNA"/>
</dbReference>
<evidence type="ECO:0000313" key="5">
    <source>
        <dbReference type="Proteomes" id="UP000774617"/>
    </source>
</evidence>
<reference evidence="4 5" key="1">
    <citation type="journal article" date="2021" name="Nat. Commun.">
        <title>Genetic determinants of endophytism in the Arabidopsis root mycobiome.</title>
        <authorList>
            <person name="Mesny F."/>
            <person name="Miyauchi S."/>
            <person name="Thiergart T."/>
            <person name="Pickel B."/>
            <person name="Atanasova L."/>
            <person name="Karlsson M."/>
            <person name="Huettel B."/>
            <person name="Barry K.W."/>
            <person name="Haridas S."/>
            <person name="Chen C."/>
            <person name="Bauer D."/>
            <person name="Andreopoulos W."/>
            <person name="Pangilinan J."/>
            <person name="LaButti K."/>
            <person name="Riley R."/>
            <person name="Lipzen A."/>
            <person name="Clum A."/>
            <person name="Drula E."/>
            <person name="Henrissat B."/>
            <person name="Kohler A."/>
            <person name="Grigoriev I.V."/>
            <person name="Martin F.M."/>
            <person name="Hacquard S."/>
        </authorList>
    </citation>
    <scope>NUCLEOTIDE SEQUENCE [LARGE SCALE GENOMIC DNA]</scope>
    <source>
        <strain evidence="4 5">MPI-SDFR-AT-0080</strain>
    </source>
</reference>
<evidence type="ECO:0000256" key="1">
    <source>
        <dbReference type="ARBA" id="ARBA00006484"/>
    </source>
</evidence>
<sequence>MSKPVAIVTGAASGIGLAVSKHLLSEGYRVVMADVNTKEGERVAFELGDDAMFHRADVSNYAEQAALFQAAFAWGGGRLDFLAANAGIDDRQSLYEADEALDENGIPSPLNLKTVEVDLLAVFQGVWLFKHYARKSPNPKGKIVITSSAAGFYPMDTNPQYCAAKHGLVGLTRSCGPVFLKENITVNCICPAFVPTNLCPPHMLAKFPKEHITPMTTVLKAFDTFLGDDTMTGQTVELSIGDLFFRKQIEYPNESQKALAAMGETFWAEAYETVPSAKNGI</sequence>
<dbReference type="PRINTS" id="PR00080">
    <property type="entry name" value="SDRFAMILY"/>
</dbReference>
<gene>
    <name evidence="4" type="ORF">B0J12DRAFT_753300</name>
</gene>
<dbReference type="InterPro" id="IPR002347">
    <property type="entry name" value="SDR_fam"/>
</dbReference>
<dbReference type="SUPFAM" id="SSF51735">
    <property type="entry name" value="NAD(P)-binding Rossmann-fold domains"/>
    <property type="match status" value="1"/>
</dbReference>
<dbReference type="InterPro" id="IPR036291">
    <property type="entry name" value="NAD(P)-bd_dom_sf"/>
</dbReference>
<keyword evidence="5" id="KW-1185">Reference proteome</keyword>
<protein>
    <recommendedName>
        <fullName evidence="6">Short-chain dehydrogenase/reductase SDR</fullName>
    </recommendedName>
</protein>
<dbReference type="PANTHER" id="PTHR44229">
    <property type="entry name" value="15-HYDROXYPROSTAGLANDIN DEHYDROGENASE [NAD(+)]"/>
    <property type="match status" value="1"/>
</dbReference>
<keyword evidence="2" id="KW-0560">Oxidoreductase</keyword>
<dbReference type="PANTHER" id="PTHR44229:SF4">
    <property type="entry name" value="15-HYDROXYPROSTAGLANDIN DEHYDROGENASE [NAD(+)]"/>
    <property type="match status" value="1"/>
</dbReference>
<comment type="caution">
    <text evidence="4">The sequence shown here is derived from an EMBL/GenBank/DDBJ whole genome shotgun (WGS) entry which is preliminary data.</text>
</comment>